<accession>A0ABT5D997</accession>
<organism evidence="2 3">
    <name type="scientific">Stigmatella ashevillensis</name>
    <dbReference type="NCBI Taxonomy" id="2995309"/>
    <lineage>
        <taxon>Bacteria</taxon>
        <taxon>Pseudomonadati</taxon>
        <taxon>Myxococcota</taxon>
        <taxon>Myxococcia</taxon>
        <taxon>Myxococcales</taxon>
        <taxon>Cystobacterineae</taxon>
        <taxon>Archangiaceae</taxon>
        <taxon>Stigmatella</taxon>
    </lineage>
</organism>
<feature type="region of interest" description="Disordered" evidence="1">
    <location>
        <begin position="26"/>
        <end position="55"/>
    </location>
</feature>
<evidence type="ECO:0000313" key="3">
    <source>
        <dbReference type="Proteomes" id="UP001221838"/>
    </source>
</evidence>
<protein>
    <recommendedName>
        <fullName evidence="4">Lipoprotein</fullName>
    </recommendedName>
</protein>
<evidence type="ECO:0008006" key="4">
    <source>
        <dbReference type="Google" id="ProtNLM"/>
    </source>
</evidence>
<proteinExistence type="predicted"/>
<reference evidence="2 3" key="1">
    <citation type="submission" date="2022-11" db="EMBL/GenBank/DDBJ databases">
        <title>Minimal conservation of predation-associated metabolite biosynthetic gene clusters underscores biosynthetic potential of Myxococcota including descriptions for ten novel species: Archangium lansinium sp. nov., Myxococcus landrumus sp. nov., Nannocystis bai.</title>
        <authorList>
            <person name="Ahearne A."/>
            <person name="Stevens C."/>
            <person name="Dowd S."/>
        </authorList>
    </citation>
    <scope>NUCLEOTIDE SEQUENCE [LARGE SCALE GENOMIC DNA]</scope>
    <source>
        <strain evidence="2 3">NCWAL01</strain>
    </source>
</reference>
<evidence type="ECO:0000313" key="2">
    <source>
        <dbReference type="EMBL" id="MDC0710231.1"/>
    </source>
</evidence>
<keyword evidence="3" id="KW-1185">Reference proteome</keyword>
<dbReference type="Proteomes" id="UP001221838">
    <property type="component" value="Unassembled WGS sequence"/>
</dbReference>
<dbReference type="EMBL" id="JAQNDM010000002">
    <property type="protein sequence ID" value="MDC0710231.1"/>
    <property type="molecule type" value="Genomic_DNA"/>
</dbReference>
<dbReference type="PROSITE" id="PS51257">
    <property type="entry name" value="PROKAR_LIPOPROTEIN"/>
    <property type="match status" value="1"/>
</dbReference>
<dbReference type="RefSeq" id="WP_272139479.1">
    <property type="nucleotide sequence ID" value="NZ_JAQNDM010000002.1"/>
</dbReference>
<name>A0ABT5D997_9BACT</name>
<sequence length="111" mass="11981">MRRRSSNGFSITSALLFGALLSAGCGGEPETKEEAPSPAENASWPPSGGTLDPDEDTVGELKACCFIRCSNNPGHWYGPYPGVEYGNCGNFGKFRCAQHGWKFLSAKWDEC</sequence>
<gene>
    <name evidence="2" type="ORF">POL68_17270</name>
</gene>
<comment type="caution">
    <text evidence="2">The sequence shown here is derived from an EMBL/GenBank/DDBJ whole genome shotgun (WGS) entry which is preliminary data.</text>
</comment>
<evidence type="ECO:0000256" key="1">
    <source>
        <dbReference type="SAM" id="MobiDB-lite"/>
    </source>
</evidence>